<dbReference type="AlphaFoldDB" id="A0A8T1SF00"/>
<feature type="region of interest" description="Disordered" evidence="1">
    <location>
        <begin position="139"/>
        <end position="176"/>
    </location>
</feature>
<feature type="compositionally biased region" description="Polar residues" evidence="1">
    <location>
        <begin position="1"/>
        <end position="13"/>
    </location>
</feature>
<gene>
    <name evidence="2" type="primary">FAM170B</name>
    <name evidence="2" type="ORF">G0U57_009489</name>
</gene>
<reference evidence="2 3" key="1">
    <citation type="journal article" date="2020" name="G3 (Bethesda)">
        <title>Draft Genome of the Common Snapping Turtle, Chelydra serpentina, a Model for Phenotypic Plasticity in Reptiles.</title>
        <authorList>
            <person name="Das D."/>
            <person name="Singh S.K."/>
            <person name="Bierstedt J."/>
            <person name="Erickson A."/>
            <person name="Galli G.L.J."/>
            <person name="Crossley D.A. 2nd"/>
            <person name="Rhen T."/>
        </authorList>
    </citation>
    <scope>NUCLEOTIDE SEQUENCE [LARGE SCALE GENOMIC DNA]</scope>
    <source>
        <strain evidence="2">KW</strain>
    </source>
</reference>
<name>A0A8T1SF00_CHESE</name>
<dbReference type="InterPro" id="IPR040879">
    <property type="entry name" value="Spt46-like"/>
</dbReference>
<evidence type="ECO:0000313" key="3">
    <source>
        <dbReference type="Proteomes" id="UP000765507"/>
    </source>
</evidence>
<keyword evidence="3" id="KW-1185">Reference proteome</keyword>
<comment type="caution">
    <text evidence="2">The sequence shown here is derived from an EMBL/GenBank/DDBJ whole genome shotgun (WGS) entry which is preliminary data.</text>
</comment>
<organism evidence="2 3">
    <name type="scientific">Chelydra serpentina</name>
    <name type="common">Snapping turtle</name>
    <name type="synonym">Testudo serpentina</name>
    <dbReference type="NCBI Taxonomy" id="8475"/>
    <lineage>
        <taxon>Eukaryota</taxon>
        <taxon>Metazoa</taxon>
        <taxon>Chordata</taxon>
        <taxon>Craniata</taxon>
        <taxon>Vertebrata</taxon>
        <taxon>Euteleostomi</taxon>
        <taxon>Archelosauria</taxon>
        <taxon>Testudinata</taxon>
        <taxon>Testudines</taxon>
        <taxon>Cryptodira</taxon>
        <taxon>Durocryptodira</taxon>
        <taxon>Americhelydia</taxon>
        <taxon>Chelydroidea</taxon>
        <taxon>Chelydridae</taxon>
        <taxon>Chelydra</taxon>
    </lineage>
</organism>
<feature type="region of interest" description="Disordered" evidence="1">
    <location>
        <begin position="234"/>
        <end position="270"/>
    </location>
</feature>
<dbReference type="Proteomes" id="UP000765507">
    <property type="component" value="Unassembled WGS sequence"/>
</dbReference>
<dbReference type="OrthoDB" id="8898641at2759"/>
<feature type="compositionally biased region" description="Low complexity" evidence="1">
    <location>
        <begin position="44"/>
        <end position="55"/>
    </location>
</feature>
<dbReference type="PANTHER" id="PTHR33517">
    <property type="entry name" value="PROTEIN FAM170B-RELATED"/>
    <property type="match status" value="1"/>
</dbReference>
<proteinExistence type="predicted"/>
<evidence type="ECO:0000256" key="1">
    <source>
        <dbReference type="SAM" id="MobiDB-lite"/>
    </source>
</evidence>
<dbReference type="EMBL" id="JAHGAV010000246">
    <property type="protein sequence ID" value="KAG6927662.1"/>
    <property type="molecule type" value="Genomic_DNA"/>
</dbReference>
<feature type="compositionally biased region" description="Basic residues" evidence="1">
    <location>
        <begin position="237"/>
        <end position="255"/>
    </location>
</feature>
<dbReference type="Pfam" id="PF17734">
    <property type="entry name" value="Spt46"/>
    <property type="match status" value="1"/>
</dbReference>
<feature type="non-terminal residue" evidence="2">
    <location>
        <position position="1"/>
    </location>
</feature>
<dbReference type="PANTHER" id="PTHR33517:SF2">
    <property type="entry name" value="PROTEIN FAM170B"/>
    <property type="match status" value="1"/>
</dbReference>
<evidence type="ECO:0000313" key="2">
    <source>
        <dbReference type="EMBL" id="KAG6927662.1"/>
    </source>
</evidence>
<dbReference type="GO" id="GO:0009566">
    <property type="term" value="P:fertilization"/>
    <property type="evidence" value="ECO:0007669"/>
    <property type="project" value="TreeGrafter"/>
</dbReference>
<feature type="region of interest" description="Disordered" evidence="1">
    <location>
        <begin position="1"/>
        <end position="94"/>
    </location>
</feature>
<sequence length="270" mass="28934">SESQGSGESSPHQGVSAGSPVPGETAEEGVSASAGPRDPSQQNSTDTSVTSHSSTRGVEPAASNRLCAQPPPDPPGAGGKRKRSARVREAEGEGEAKSLFYMRVRAVNGVSVAWETRAGFGDIRKRPRIFKANYTGGESFASSDLSSSHTKSELGDVDPEAEGGAGGPAEEAPQQSMGATPEWLLTPEQGLRCLACCRVFPSLEALTQHVKHGLREGFSCRVYYRVLAQLRAGETPRRRRRRRGGRGPQPRRRQCSKCGGERRRPRKAAR</sequence>
<protein>
    <submittedName>
        <fullName evidence="2">Family with sequence similarity 170 member B</fullName>
    </submittedName>
</protein>
<accession>A0A8T1SF00</accession>
<feature type="compositionally biased region" description="Polar residues" evidence="1">
    <location>
        <begin position="140"/>
        <end position="149"/>
    </location>
</feature>